<feature type="transmembrane region" description="Helical" evidence="8">
    <location>
        <begin position="891"/>
        <end position="910"/>
    </location>
</feature>
<feature type="domain" description="ABC transmembrane type-1" evidence="10">
    <location>
        <begin position="745"/>
        <end position="1036"/>
    </location>
</feature>
<dbReference type="OrthoDB" id="6500128at2759"/>
<protein>
    <submittedName>
        <fullName evidence="11">Uncharacterized protein</fullName>
    </submittedName>
</protein>
<keyword evidence="5" id="KW-0067">ATP-binding</keyword>
<dbReference type="PANTHER" id="PTHR24223">
    <property type="entry name" value="ATP-BINDING CASSETTE SUB-FAMILY C"/>
    <property type="match status" value="1"/>
</dbReference>
<evidence type="ECO:0000256" key="3">
    <source>
        <dbReference type="ARBA" id="ARBA00022692"/>
    </source>
</evidence>
<evidence type="ECO:0000256" key="4">
    <source>
        <dbReference type="ARBA" id="ARBA00022741"/>
    </source>
</evidence>
<feature type="transmembrane region" description="Helical" evidence="8">
    <location>
        <begin position="794"/>
        <end position="817"/>
    </location>
</feature>
<dbReference type="GO" id="GO:0005524">
    <property type="term" value="F:ATP binding"/>
    <property type="evidence" value="ECO:0007669"/>
    <property type="project" value="UniProtKB-KW"/>
</dbReference>
<dbReference type="Gene3D" id="1.20.1560.10">
    <property type="entry name" value="ABC transporter type 1, transmembrane domain"/>
    <property type="match status" value="2"/>
</dbReference>
<keyword evidence="3 8" id="KW-0812">Transmembrane</keyword>
<dbReference type="InterPro" id="IPR003439">
    <property type="entry name" value="ABC_transporter-like_ATP-bd"/>
</dbReference>
<dbReference type="GO" id="GO:0140359">
    <property type="term" value="F:ABC-type transporter activity"/>
    <property type="evidence" value="ECO:0007669"/>
    <property type="project" value="InterPro"/>
</dbReference>
<dbReference type="GO" id="GO:0016887">
    <property type="term" value="F:ATP hydrolysis activity"/>
    <property type="evidence" value="ECO:0007669"/>
    <property type="project" value="InterPro"/>
</dbReference>
<dbReference type="InterPro" id="IPR017871">
    <property type="entry name" value="ABC_transporter-like_CS"/>
</dbReference>
<dbReference type="SMART" id="SM00382">
    <property type="entry name" value="AAA"/>
    <property type="match status" value="2"/>
</dbReference>
<feature type="transmembrane region" description="Helical" evidence="8">
    <location>
        <begin position="246"/>
        <end position="263"/>
    </location>
</feature>
<accession>A0A834XU61</accession>
<dbReference type="InterPro" id="IPR011527">
    <property type="entry name" value="ABC1_TM_dom"/>
</dbReference>
<keyword evidence="12" id="KW-1185">Reference proteome</keyword>
<dbReference type="GO" id="GO:0016020">
    <property type="term" value="C:membrane"/>
    <property type="evidence" value="ECO:0007669"/>
    <property type="project" value="UniProtKB-SubCell"/>
</dbReference>
<evidence type="ECO:0000313" key="12">
    <source>
        <dbReference type="Proteomes" id="UP000639338"/>
    </source>
</evidence>
<evidence type="ECO:0000256" key="8">
    <source>
        <dbReference type="SAM" id="Phobius"/>
    </source>
</evidence>
<dbReference type="CDD" id="cd03250">
    <property type="entry name" value="ABCC_MRP_domain1"/>
    <property type="match status" value="1"/>
</dbReference>
<comment type="subcellular location">
    <subcellularLocation>
        <location evidence="1">Membrane</location>
        <topology evidence="1">Multi-pass membrane protein</topology>
    </subcellularLocation>
</comment>
<feature type="domain" description="ABC transporter" evidence="9">
    <location>
        <begin position="451"/>
        <end position="674"/>
    </location>
</feature>
<dbReference type="InterPro" id="IPR027417">
    <property type="entry name" value="P-loop_NTPase"/>
</dbReference>
<evidence type="ECO:0000256" key="2">
    <source>
        <dbReference type="ARBA" id="ARBA00022448"/>
    </source>
</evidence>
<dbReference type="PANTHER" id="PTHR24223:SF448">
    <property type="entry name" value="FI20146P1-RELATED"/>
    <property type="match status" value="1"/>
</dbReference>
<dbReference type="FunFam" id="1.20.1560.10:FF:000026">
    <property type="entry name" value="Multidrug resistance-associated protein lethal(2)03659"/>
    <property type="match status" value="1"/>
</dbReference>
<dbReference type="EMBL" id="JACMRX010000003">
    <property type="protein sequence ID" value="KAF7992271.1"/>
    <property type="molecule type" value="Genomic_DNA"/>
</dbReference>
<dbReference type="FunFam" id="1.20.1560.10:FF:000014">
    <property type="entry name" value="Multidrug resistance-associated protein member 4"/>
    <property type="match status" value="1"/>
</dbReference>
<feature type="domain" description="ABC transmembrane type-1" evidence="10">
    <location>
        <begin position="104"/>
        <end position="394"/>
    </location>
</feature>
<dbReference type="Pfam" id="PF00005">
    <property type="entry name" value="ABC_tran"/>
    <property type="match status" value="2"/>
</dbReference>
<dbReference type="Proteomes" id="UP000639338">
    <property type="component" value="Unassembled WGS sequence"/>
</dbReference>
<dbReference type="InterPro" id="IPR050173">
    <property type="entry name" value="ABC_transporter_C-like"/>
</dbReference>
<feature type="domain" description="ABC transporter" evidence="9">
    <location>
        <begin position="1074"/>
        <end position="1301"/>
    </location>
</feature>
<comment type="caution">
    <text evidence="11">The sequence shown here is derived from an EMBL/GenBank/DDBJ whole genome shotgun (WGS) entry which is preliminary data.</text>
</comment>
<dbReference type="PROSITE" id="PS00211">
    <property type="entry name" value="ABC_TRANSPORTER_1"/>
    <property type="match status" value="2"/>
</dbReference>
<name>A0A834XU61_APHGI</name>
<dbReference type="Gene3D" id="3.40.50.300">
    <property type="entry name" value="P-loop containing nucleotide triphosphate hydrolases"/>
    <property type="match status" value="2"/>
</dbReference>
<dbReference type="InterPro" id="IPR036640">
    <property type="entry name" value="ABC1_TM_sf"/>
</dbReference>
<feature type="transmembrane region" description="Helical" evidence="8">
    <location>
        <begin position="328"/>
        <end position="350"/>
    </location>
</feature>
<feature type="transmembrane region" description="Helical" evidence="8">
    <location>
        <begin position="863"/>
        <end position="885"/>
    </location>
</feature>
<feature type="transmembrane region" description="Helical" evidence="8">
    <location>
        <begin position="730"/>
        <end position="756"/>
    </location>
</feature>
<sequence length="1330" mass="148906">MDAKEEIEKKENPRKYANCLSALTFTWLLRTFWIGYKRDLELFDLPKPLKEHKSSNLGDKLSKAWNDQLGNYNFNNKDKIEGKKKPSLTKALVKVFGLETALYGIILAIMEIPIGVIQPMAVGELIRYFSNAPEHSKISINRAYASAGIIIFCSALRLFAIHPYLMATTHVGMKIRVACCSLAYRKSLKLSRTALGEQSIGQAVNLLSNDVSRFDNGVIFLHYLWIGPLQTMIVTYFMFREVGWSAIIGIGALLMFIPLQGWLGKRSSILRLETAIRTDERVRLTNEIINGIQAIKMYTWERPFSALMEKARKIEISVIRSMSYLRGISMSFIMLTTRLALFITILSIIFLRKSDENSNQDGITVQIVFMLAAYYTVLRTPMTVFFPLGIVLTAEAVVSIRRLQNFMLYEEISTEKSIETFENNSHQDNKNVEKTEDKKVDNSVENKDGGIVLEGVYAKWLKNGTDDTLTNINMKVKPGQLVAIVGQVGSGKSSLLNVILRELETYNGSVDVHGVTAYASQEPWLFAGSVRTNILFGKKMDEKRYEQVVKVCQLKRDFRLFPYGDKTLVGERGVSLSGGQRARINLARAVYADSPIYLFDDPLSAVDAHVGKHMFEECIERYLKGKTRILVTHQVQFLDNVEKIIVLKDGAIQAEGSYKELIAQGVDFGRLLETPAEEDDSTISPSISAANSRHSSIASKRSLKISTTIENEPEEIAELRTKGKIGAKTYLAYFKAGGNCLIFSVMFLCIATQIFISGGDYFINDWVNVEESNSSGIYLQVFVRILIPADWCKYIYTIIMACTTVVTLVRSFAYYAACMKASRRLHDRMFGSISRATMRFFNTNTSGRILNRFSKDMGSIDELLPMALFDCIQIGLQLLGIIIVVAITKPILLIPTCIIGIIFYYLRIFYLPTSRSVKRLEGISRSPVYNHLSATLQGLATIRSFKASKILTEEFDNHQDLHSSAWYIFITSSTAFGLWLDIFAVLYIGIVTMSYLIFPGNDTLTNGGNAGLAITQVIGITGMFQWAMRQSAELENQMTSVERVCEYTNLESEPPLESLPEKKPKQDWPAHGKIEFKNVYLSYGPDEAPVLKNLSFTINEREKIGIVGRTGAGKSSLISALFRFANLKGKIEIDGVETGEIGLHDLRSKISIIPQEPFLFSGTLRENLDPFESFGDDVLWAALEDVELKDMGLTAHVNDGGSNLSVGERQLVCLARAIVRNNKILILDEATANVDSGTDELIQKTIRQKFANCTVLTIAHRLNTVMDSDKILVVDAGSVLEFDQPHLLLQNPDGALSSMIKETGKNMADSLIAIAKETYELRQQSSTTHL</sequence>
<evidence type="ECO:0000256" key="5">
    <source>
        <dbReference type="ARBA" id="ARBA00022840"/>
    </source>
</evidence>
<evidence type="ECO:0000259" key="9">
    <source>
        <dbReference type="PROSITE" id="PS50893"/>
    </source>
</evidence>
<dbReference type="SUPFAM" id="SSF52540">
    <property type="entry name" value="P-loop containing nucleoside triphosphate hydrolases"/>
    <property type="match status" value="2"/>
</dbReference>
<dbReference type="CDD" id="cd03244">
    <property type="entry name" value="ABCC_MRP_domain2"/>
    <property type="match status" value="1"/>
</dbReference>
<dbReference type="FunFam" id="3.40.50.300:FF:000163">
    <property type="entry name" value="Multidrug resistance-associated protein member 4"/>
    <property type="match status" value="1"/>
</dbReference>
<reference evidence="11 12" key="1">
    <citation type="submission" date="2020-08" db="EMBL/GenBank/DDBJ databases">
        <title>Aphidius gifuensis genome sequencing and assembly.</title>
        <authorList>
            <person name="Du Z."/>
        </authorList>
    </citation>
    <scope>NUCLEOTIDE SEQUENCE [LARGE SCALE GENOMIC DNA]</scope>
    <source>
        <strain evidence="11">YNYX2018</strain>
        <tissue evidence="11">Adults</tissue>
    </source>
</reference>
<dbReference type="InterPro" id="IPR003593">
    <property type="entry name" value="AAA+_ATPase"/>
</dbReference>
<keyword evidence="6 8" id="KW-1133">Transmembrane helix</keyword>
<keyword evidence="2" id="KW-0813">Transport</keyword>
<feature type="transmembrane region" description="Helical" evidence="8">
    <location>
        <begin position="219"/>
        <end position="239"/>
    </location>
</feature>
<organism evidence="11 12">
    <name type="scientific">Aphidius gifuensis</name>
    <name type="common">Parasitoid wasp</name>
    <dbReference type="NCBI Taxonomy" id="684658"/>
    <lineage>
        <taxon>Eukaryota</taxon>
        <taxon>Metazoa</taxon>
        <taxon>Ecdysozoa</taxon>
        <taxon>Arthropoda</taxon>
        <taxon>Hexapoda</taxon>
        <taxon>Insecta</taxon>
        <taxon>Pterygota</taxon>
        <taxon>Neoptera</taxon>
        <taxon>Endopterygota</taxon>
        <taxon>Hymenoptera</taxon>
        <taxon>Apocrita</taxon>
        <taxon>Ichneumonoidea</taxon>
        <taxon>Braconidae</taxon>
        <taxon>Aphidiinae</taxon>
        <taxon>Aphidius</taxon>
    </lineage>
</organism>
<dbReference type="PROSITE" id="PS50929">
    <property type="entry name" value="ABC_TM1F"/>
    <property type="match status" value="2"/>
</dbReference>
<dbReference type="SUPFAM" id="SSF90123">
    <property type="entry name" value="ABC transporter transmembrane region"/>
    <property type="match status" value="2"/>
</dbReference>
<dbReference type="PROSITE" id="PS50893">
    <property type="entry name" value="ABC_TRANSPORTER_2"/>
    <property type="match status" value="2"/>
</dbReference>
<feature type="transmembrane region" description="Helical" evidence="8">
    <location>
        <begin position="101"/>
        <end position="122"/>
    </location>
</feature>
<gene>
    <name evidence="11" type="ORF">HCN44_001596</name>
</gene>
<feature type="transmembrane region" description="Helical" evidence="8">
    <location>
        <begin position="143"/>
        <end position="165"/>
    </location>
</feature>
<evidence type="ECO:0000256" key="7">
    <source>
        <dbReference type="ARBA" id="ARBA00023136"/>
    </source>
</evidence>
<evidence type="ECO:0000313" key="11">
    <source>
        <dbReference type="EMBL" id="KAF7992271.1"/>
    </source>
</evidence>
<dbReference type="FunFam" id="3.40.50.300:FF:000482">
    <property type="entry name" value="Multidrug resistance-associated protein member 4"/>
    <property type="match status" value="1"/>
</dbReference>
<evidence type="ECO:0000256" key="6">
    <source>
        <dbReference type="ARBA" id="ARBA00022989"/>
    </source>
</evidence>
<evidence type="ECO:0000256" key="1">
    <source>
        <dbReference type="ARBA" id="ARBA00004141"/>
    </source>
</evidence>
<proteinExistence type="predicted"/>
<keyword evidence="4" id="KW-0547">Nucleotide-binding</keyword>
<evidence type="ECO:0000259" key="10">
    <source>
        <dbReference type="PROSITE" id="PS50929"/>
    </source>
</evidence>
<feature type="transmembrane region" description="Helical" evidence="8">
    <location>
        <begin position="978"/>
        <end position="998"/>
    </location>
</feature>
<keyword evidence="7 8" id="KW-0472">Membrane</keyword>
<dbReference type="Pfam" id="PF00664">
    <property type="entry name" value="ABC_membrane"/>
    <property type="match status" value="2"/>
</dbReference>